<dbReference type="AlphaFoldDB" id="A0A2S2C5K0"/>
<dbReference type="EMBL" id="CP021355">
    <property type="protein sequence ID" value="AWK76145.1"/>
    <property type="molecule type" value="Genomic_DNA"/>
</dbReference>
<proteinExistence type="predicted"/>
<dbReference type="GO" id="GO:0003677">
    <property type="term" value="F:DNA binding"/>
    <property type="evidence" value="ECO:0007669"/>
    <property type="project" value="TreeGrafter"/>
</dbReference>
<name>A0A2S2C5K0_9NOCA</name>
<keyword evidence="3" id="KW-1185">Reference proteome</keyword>
<dbReference type="Gene3D" id="3.30.450.40">
    <property type="match status" value="1"/>
</dbReference>
<dbReference type="PANTHER" id="PTHR30136:SF8">
    <property type="entry name" value="TRANSCRIPTIONAL REGULATORY PROTEIN"/>
    <property type="match status" value="1"/>
</dbReference>
<sequence length="118" mass="13318">MRITFPRKKVCIKLGTIQLTSRRDRQLTAAREWENLEQTLAEVRQHGMSRVIGNVVPNINERGINAFSVPVFDRQGFVVCALTIMGHADRMPSDWDSASALALKQRASLLSQRIGSQR</sequence>
<dbReference type="PROSITE" id="PS51078">
    <property type="entry name" value="ICLR_ED"/>
    <property type="match status" value="1"/>
</dbReference>
<dbReference type="InterPro" id="IPR029016">
    <property type="entry name" value="GAF-like_dom_sf"/>
</dbReference>
<gene>
    <name evidence="2" type="ORF">CBI38_32025</name>
</gene>
<dbReference type="Proteomes" id="UP000245711">
    <property type="component" value="Plasmid pRB98"/>
</dbReference>
<reference evidence="2 3" key="1">
    <citation type="submission" date="2017-05" db="EMBL/GenBank/DDBJ databases">
        <title>Isolation of Rhodococcus sp. S2-17 biodegrading of BP-3.</title>
        <authorList>
            <person name="Lee Y."/>
            <person name="Kim K.H."/>
            <person name="Chun B.H."/>
            <person name="Jung H.S."/>
            <person name="Jeon C.O."/>
        </authorList>
    </citation>
    <scope>NUCLEOTIDE SEQUENCE [LARGE SCALE GENOMIC DNA]</scope>
    <source>
        <strain evidence="2 3">S2-17</strain>
        <plasmid evidence="3">prb98</plasmid>
    </source>
</reference>
<dbReference type="InterPro" id="IPR014757">
    <property type="entry name" value="Tscrpt_reg_IclR_C"/>
</dbReference>
<dbReference type="KEGG" id="roz:CBI38_32025"/>
<organism evidence="2 3">
    <name type="scientific">Rhodococcus oxybenzonivorans</name>
    <dbReference type="NCBI Taxonomy" id="1990687"/>
    <lineage>
        <taxon>Bacteria</taxon>
        <taxon>Bacillati</taxon>
        <taxon>Actinomycetota</taxon>
        <taxon>Actinomycetes</taxon>
        <taxon>Mycobacteriales</taxon>
        <taxon>Nocardiaceae</taxon>
        <taxon>Rhodococcus</taxon>
    </lineage>
</organism>
<accession>A0A2S2C5K0</accession>
<dbReference type="Pfam" id="PF01614">
    <property type="entry name" value="IclR_C"/>
    <property type="match status" value="1"/>
</dbReference>
<dbReference type="InterPro" id="IPR050707">
    <property type="entry name" value="HTH_MetabolicPath_Reg"/>
</dbReference>
<dbReference type="GO" id="GO:0003700">
    <property type="term" value="F:DNA-binding transcription factor activity"/>
    <property type="evidence" value="ECO:0007669"/>
    <property type="project" value="TreeGrafter"/>
</dbReference>
<keyword evidence="2" id="KW-0614">Plasmid</keyword>
<evidence type="ECO:0000313" key="2">
    <source>
        <dbReference type="EMBL" id="AWK76145.1"/>
    </source>
</evidence>
<dbReference type="GO" id="GO:0045892">
    <property type="term" value="P:negative regulation of DNA-templated transcription"/>
    <property type="evidence" value="ECO:0007669"/>
    <property type="project" value="TreeGrafter"/>
</dbReference>
<feature type="domain" description="IclR-ED" evidence="1">
    <location>
        <begin position="1"/>
        <end position="116"/>
    </location>
</feature>
<evidence type="ECO:0000259" key="1">
    <source>
        <dbReference type="PROSITE" id="PS51078"/>
    </source>
</evidence>
<dbReference type="PANTHER" id="PTHR30136">
    <property type="entry name" value="HELIX-TURN-HELIX TRANSCRIPTIONAL REGULATOR, ICLR FAMILY"/>
    <property type="match status" value="1"/>
</dbReference>
<dbReference type="SUPFAM" id="SSF55781">
    <property type="entry name" value="GAF domain-like"/>
    <property type="match status" value="1"/>
</dbReference>
<geneLocation type="plasmid" evidence="3">
    <name>prb98</name>
</geneLocation>
<evidence type="ECO:0000313" key="3">
    <source>
        <dbReference type="Proteomes" id="UP000245711"/>
    </source>
</evidence>
<protein>
    <recommendedName>
        <fullName evidence="1">IclR-ED domain-containing protein</fullName>
    </recommendedName>
</protein>